<protein>
    <submittedName>
        <fullName evidence="2">Magnesium citrate secondary transporter</fullName>
    </submittedName>
</protein>
<evidence type="ECO:0000313" key="3">
    <source>
        <dbReference type="Proteomes" id="UP001319104"/>
    </source>
</evidence>
<name>A0AAP2CGS3_9BACT</name>
<feature type="transmembrane region" description="Helical" evidence="1">
    <location>
        <begin position="40"/>
        <end position="57"/>
    </location>
</feature>
<comment type="caution">
    <text evidence="2">The sequence shown here is derived from an EMBL/GenBank/DDBJ whole genome shotgun (WGS) entry which is preliminary data.</text>
</comment>
<keyword evidence="1" id="KW-0472">Membrane</keyword>
<evidence type="ECO:0000256" key="1">
    <source>
        <dbReference type="SAM" id="Phobius"/>
    </source>
</evidence>
<gene>
    <name evidence="2" type="ORF">KI659_10130</name>
</gene>
<evidence type="ECO:0000313" key="2">
    <source>
        <dbReference type="EMBL" id="MBS9524373.1"/>
    </source>
</evidence>
<sequence length="126" mass="14926">MSVFKNPFFIVCCILFWVNQYLEKVQGIFIPYVHAYLDDLLAMPVVLGLTLQAFRWFHSLKAKFVFTKTQIAVAVLYFSLIFEVILPMRSEVYTRDWWDVLMYAIGAVGFYFWINRGNKEIKDPIH</sequence>
<keyword evidence="1" id="KW-0812">Transmembrane</keyword>
<organism evidence="2 3">
    <name type="scientific">Litoribacter ruber</name>
    <dbReference type="NCBI Taxonomy" id="702568"/>
    <lineage>
        <taxon>Bacteria</taxon>
        <taxon>Pseudomonadati</taxon>
        <taxon>Bacteroidota</taxon>
        <taxon>Cytophagia</taxon>
        <taxon>Cytophagales</taxon>
        <taxon>Cyclobacteriaceae</taxon>
        <taxon>Litoribacter</taxon>
    </lineage>
</organism>
<dbReference type="Proteomes" id="UP001319104">
    <property type="component" value="Unassembled WGS sequence"/>
</dbReference>
<accession>A0AAP2CGS3</accession>
<feature type="transmembrane region" description="Helical" evidence="1">
    <location>
        <begin position="97"/>
        <end position="114"/>
    </location>
</feature>
<proteinExistence type="predicted"/>
<dbReference type="RefSeq" id="WP_213945230.1">
    <property type="nucleotide sequence ID" value="NZ_JAHBGI010000001.1"/>
</dbReference>
<feature type="transmembrane region" description="Helical" evidence="1">
    <location>
        <begin position="64"/>
        <end position="85"/>
    </location>
</feature>
<dbReference type="AlphaFoldDB" id="A0AAP2CGS3"/>
<keyword evidence="1" id="KW-1133">Transmembrane helix</keyword>
<dbReference type="EMBL" id="JAHCMY010000004">
    <property type="protein sequence ID" value="MBS9524373.1"/>
    <property type="molecule type" value="Genomic_DNA"/>
</dbReference>
<keyword evidence="3" id="KW-1185">Reference proteome</keyword>
<reference evidence="2 3" key="1">
    <citation type="submission" date="2021-05" db="EMBL/GenBank/DDBJ databases">
        <authorList>
            <person name="Zhang Z.D."/>
            <person name="Osman G."/>
        </authorList>
    </citation>
    <scope>NUCLEOTIDE SEQUENCE [LARGE SCALE GENOMIC DNA]</scope>
    <source>
        <strain evidence="2 3">KCTC 32217</strain>
    </source>
</reference>